<feature type="chain" id="PRO_5041744821" description="GPI transamidase component PIG-T" evidence="2">
    <location>
        <begin position="17"/>
        <end position="564"/>
    </location>
</feature>
<proteinExistence type="predicted"/>
<dbReference type="Pfam" id="PF04113">
    <property type="entry name" value="Gpi16"/>
    <property type="match status" value="2"/>
</dbReference>
<dbReference type="InterPro" id="IPR007245">
    <property type="entry name" value="PIG-T"/>
</dbReference>
<comment type="caution">
    <text evidence="3">The sequence shown here is derived from an EMBL/GenBank/DDBJ whole genome shotgun (WGS) entry which is preliminary data.</text>
</comment>
<keyword evidence="2" id="KW-0732">Signal</keyword>
<organism evidence="3 4">
    <name type="scientific">Artemia franciscana</name>
    <name type="common">Brine shrimp</name>
    <name type="synonym">Artemia sanfranciscana</name>
    <dbReference type="NCBI Taxonomy" id="6661"/>
    <lineage>
        <taxon>Eukaryota</taxon>
        <taxon>Metazoa</taxon>
        <taxon>Ecdysozoa</taxon>
        <taxon>Arthropoda</taxon>
        <taxon>Crustacea</taxon>
        <taxon>Branchiopoda</taxon>
        <taxon>Anostraca</taxon>
        <taxon>Artemiidae</taxon>
        <taxon>Artemia</taxon>
    </lineage>
</organism>
<name>A0AA88LCX3_ARTSF</name>
<keyword evidence="1" id="KW-0812">Transmembrane</keyword>
<feature type="transmembrane region" description="Helical" evidence="1">
    <location>
        <begin position="512"/>
        <end position="532"/>
    </location>
</feature>
<evidence type="ECO:0000313" key="3">
    <source>
        <dbReference type="EMBL" id="KAK2721649.1"/>
    </source>
</evidence>
<feature type="signal peptide" evidence="2">
    <location>
        <begin position="1"/>
        <end position="16"/>
    </location>
</feature>
<dbReference type="PANTHER" id="PTHR12959:SF11">
    <property type="entry name" value="GPI TRANSAMIDASE COMPONENT PIG-T"/>
    <property type="match status" value="1"/>
</dbReference>
<accession>A0AA88LCX3</accession>
<keyword evidence="4" id="KW-1185">Reference proteome</keyword>
<gene>
    <name evidence="3" type="ORF">QYM36_003823</name>
</gene>
<dbReference type="PANTHER" id="PTHR12959">
    <property type="entry name" value="GPI TRANSAMIDASE COMPONENT PIG-T-RELATED"/>
    <property type="match status" value="1"/>
</dbReference>
<evidence type="ECO:0008006" key="5">
    <source>
        <dbReference type="Google" id="ProtNLM"/>
    </source>
</evidence>
<dbReference type="EMBL" id="JAVRJZ010000006">
    <property type="protein sequence ID" value="KAK2721649.1"/>
    <property type="molecule type" value="Genomic_DNA"/>
</dbReference>
<keyword evidence="1" id="KW-0472">Membrane</keyword>
<dbReference type="AlphaFoldDB" id="A0AA88LCX3"/>
<reference evidence="3" key="1">
    <citation type="submission" date="2023-07" db="EMBL/GenBank/DDBJ databases">
        <title>Chromosome-level genome assembly of Artemia franciscana.</title>
        <authorList>
            <person name="Jo E."/>
        </authorList>
    </citation>
    <scope>NUCLEOTIDE SEQUENCE</scope>
    <source>
        <tissue evidence="3">Whole body</tissue>
    </source>
</reference>
<protein>
    <recommendedName>
        <fullName evidence="5">GPI transamidase component PIG-T</fullName>
    </recommendedName>
</protein>
<evidence type="ECO:0000256" key="1">
    <source>
        <dbReference type="SAM" id="Phobius"/>
    </source>
</evidence>
<keyword evidence="1" id="KW-1133">Transmembrane helix</keyword>
<dbReference type="Proteomes" id="UP001187531">
    <property type="component" value="Unassembled WGS sequence"/>
</dbReference>
<evidence type="ECO:0000313" key="4">
    <source>
        <dbReference type="Proteomes" id="UP001187531"/>
    </source>
</evidence>
<sequence length="564" mass="64559">MMFILILFTILESVSCHESFSEELIVKPLDSGHIMSHFRFVHTVKQDDGDYTNFRTFPRHFWEIVNRYEAQELHLSLTQGYWKTKQWGFPQRSAPTGAEIHAWFHHNVSNVDEKWELLTNSVSEIFCSSLNFVNGDSTIQPFFSFGPDGLIDDRFNTSFGRYAALPSETFCTENLALLVNFFPCGKRKGLASLLNSSKIFNSNYHSMAVDWRPICSTIECIGVAWELTLSLTMVTEPSVMNYESLGRQDWSLVSTFGGSLDSHCPLAQVSKIYVDVTQNQTGKGFQLLPITQILTSIRNGIKSYFAVYDVRAFTYNESLNVRAIYEKPILYANTLPPPLHTTRFLAGYGNERGTIITQITNTLVSESIKVVYLETLPWYIRVYGHTLYAISLSTKKKLLPDYFHFVPGRDRIRPHHLEVVLEIPSNSTIEIQFEFEKAFLKRHEYPADANRGFDIPAAVVSAYLFNPRNYTALSQGSSTFEHTLNMNFAIKYAVRIYTETLVVTMATPDFSMPYNVICCTLMLVFGPILVYAKLLSSKRLVEESRAKRLMNFLLDNLKWRKGKL</sequence>
<evidence type="ECO:0000256" key="2">
    <source>
        <dbReference type="SAM" id="SignalP"/>
    </source>
</evidence>
<dbReference type="GO" id="GO:0042765">
    <property type="term" value="C:GPI-anchor transamidase complex"/>
    <property type="evidence" value="ECO:0007669"/>
    <property type="project" value="InterPro"/>
</dbReference>
<dbReference type="GO" id="GO:0016255">
    <property type="term" value="P:attachment of GPI anchor to protein"/>
    <property type="evidence" value="ECO:0007669"/>
    <property type="project" value="InterPro"/>
</dbReference>